<evidence type="ECO:0000256" key="11">
    <source>
        <dbReference type="PROSITE-ProRule" id="PRU01032"/>
    </source>
</evidence>
<evidence type="ECO:0000256" key="6">
    <source>
        <dbReference type="ARBA" id="ARBA00022723"/>
    </source>
</evidence>
<evidence type="ECO:0000256" key="5">
    <source>
        <dbReference type="ARBA" id="ARBA00022670"/>
    </source>
</evidence>
<evidence type="ECO:0000256" key="10">
    <source>
        <dbReference type="ARBA" id="ARBA00023145"/>
    </source>
</evidence>
<keyword evidence="9 11" id="KW-0106">Calcium</keyword>
<dbReference type="CDD" id="cd04056">
    <property type="entry name" value="Peptidases_S53"/>
    <property type="match status" value="1"/>
</dbReference>
<evidence type="ECO:0000256" key="9">
    <source>
        <dbReference type="ARBA" id="ARBA00022837"/>
    </source>
</evidence>
<feature type="active site" description="Charge relay system" evidence="11">
    <location>
        <position position="270"/>
    </location>
</feature>
<dbReference type="InterPro" id="IPR023828">
    <property type="entry name" value="Peptidase_S8_Ser-AS"/>
</dbReference>
<dbReference type="AlphaFoldDB" id="A0A0C3PH19"/>
<feature type="binding site" evidence="11">
    <location>
        <position position="531"/>
    </location>
    <ligand>
        <name>Ca(2+)</name>
        <dbReference type="ChEBI" id="CHEBI:29108"/>
    </ligand>
</feature>
<dbReference type="InterPro" id="IPR050819">
    <property type="entry name" value="Tripeptidyl-peptidase_I"/>
</dbReference>
<proteinExistence type="predicted"/>
<dbReference type="InterPro" id="IPR036852">
    <property type="entry name" value="Peptidase_S8/S53_dom_sf"/>
</dbReference>
<evidence type="ECO:0000313" key="14">
    <source>
        <dbReference type="EMBL" id="KIP05123.1"/>
    </source>
</evidence>
<name>A0A0C3PH19_PHLG1</name>
<dbReference type="SUPFAM" id="SSF54897">
    <property type="entry name" value="Protease propeptides/inhibitors"/>
    <property type="match status" value="1"/>
</dbReference>
<dbReference type="Gene3D" id="3.40.50.200">
    <property type="entry name" value="Peptidase S8/S53 domain"/>
    <property type="match status" value="1"/>
</dbReference>
<dbReference type="GO" id="GO:0046872">
    <property type="term" value="F:metal ion binding"/>
    <property type="evidence" value="ECO:0007669"/>
    <property type="project" value="UniProtKB-UniRule"/>
</dbReference>
<gene>
    <name evidence="14" type="ORF">PHLGIDRAFT_25225</name>
</gene>
<evidence type="ECO:0000256" key="1">
    <source>
        <dbReference type="ARBA" id="ARBA00001910"/>
    </source>
</evidence>
<protein>
    <recommendedName>
        <fullName evidence="4">tripeptidyl-peptidase II</fullName>
        <ecNumber evidence="4">3.4.14.10</ecNumber>
    </recommendedName>
</protein>
<keyword evidence="8 11" id="KW-0720">Serine protease</keyword>
<dbReference type="EMBL" id="KN840552">
    <property type="protein sequence ID" value="KIP05123.1"/>
    <property type="molecule type" value="Genomic_DNA"/>
</dbReference>
<dbReference type="OrthoDB" id="409122at2759"/>
<dbReference type="SMART" id="SM00944">
    <property type="entry name" value="Pro-kuma_activ"/>
    <property type="match status" value="1"/>
</dbReference>
<dbReference type="STRING" id="745531.A0A0C3PH19"/>
<evidence type="ECO:0000259" key="13">
    <source>
        <dbReference type="PROSITE" id="PS51695"/>
    </source>
</evidence>
<comment type="catalytic activity">
    <reaction evidence="1">
        <text>Release of an N-terminal tripeptide from a polypeptide.</text>
        <dbReference type="EC" id="3.4.14.10"/>
    </reaction>
</comment>
<feature type="binding site" evidence="11">
    <location>
        <position position="510"/>
    </location>
    <ligand>
        <name>Ca(2+)</name>
        <dbReference type="ChEBI" id="CHEBI:29108"/>
    </ligand>
</feature>
<dbReference type="HOGENOM" id="CLU_013783_3_1_1"/>
<dbReference type="PANTHER" id="PTHR14218">
    <property type="entry name" value="PROTEASE S8 TRIPEPTIDYL PEPTIDASE I CLN2"/>
    <property type="match status" value="1"/>
</dbReference>
<keyword evidence="5 11" id="KW-0645">Protease</keyword>
<dbReference type="GO" id="GO:0005576">
    <property type="term" value="C:extracellular region"/>
    <property type="evidence" value="ECO:0007669"/>
    <property type="project" value="UniProtKB-SubCell"/>
</dbReference>
<organism evidence="14 15">
    <name type="scientific">Phlebiopsis gigantea (strain 11061_1 CR5-6)</name>
    <name type="common">White-rot fungus</name>
    <name type="synonym">Peniophora gigantea</name>
    <dbReference type="NCBI Taxonomy" id="745531"/>
    <lineage>
        <taxon>Eukaryota</taxon>
        <taxon>Fungi</taxon>
        <taxon>Dikarya</taxon>
        <taxon>Basidiomycota</taxon>
        <taxon>Agaricomycotina</taxon>
        <taxon>Agaricomycetes</taxon>
        <taxon>Polyporales</taxon>
        <taxon>Phanerochaetaceae</taxon>
        <taxon>Phlebiopsis</taxon>
    </lineage>
</organism>
<evidence type="ECO:0000256" key="3">
    <source>
        <dbReference type="ARBA" id="ARBA00004239"/>
    </source>
</evidence>
<comment type="cofactor">
    <cofactor evidence="11">
        <name>Ca(2+)</name>
        <dbReference type="ChEBI" id="CHEBI:29108"/>
    </cofactor>
    <text evidence="11">Binds 1 Ca(2+) ion per subunit.</text>
</comment>
<feature type="domain" description="Peptidase S53" evidence="13">
    <location>
        <begin position="193"/>
        <end position="550"/>
    </location>
</feature>
<dbReference type="CDD" id="cd11377">
    <property type="entry name" value="Pro-peptidase_S53"/>
    <property type="match status" value="1"/>
</dbReference>
<dbReference type="InterPro" id="IPR000209">
    <property type="entry name" value="Peptidase_S8/S53_dom"/>
</dbReference>
<dbReference type="Pfam" id="PF00082">
    <property type="entry name" value="Peptidase_S8"/>
    <property type="match status" value="1"/>
</dbReference>
<dbReference type="SUPFAM" id="SSF52743">
    <property type="entry name" value="Subtilisin-like"/>
    <property type="match status" value="1"/>
</dbReference>
<keyword evidence="10" id="KW-0865">Zymogen</keyword>
<dbReference type="Pfam" id="PF09286">
    <property type="entry name" value="Pro-kuma_activ"/>
    <property type="match status" value="1"/>
</dbReference>
<accession>A0A0C3PH19</accession>
<dbReference type="GO" id="GO:0006508">
    <property type="term" value="P:proteolysis"/>
    <property type="evidence" value="ECO:0007669"/>
    <property type="project" value="UniProtKB-KW"/>
</dbReference>
<dbReference type="InterPro" id="IPR015366">
    <property type="entry name" value="S53_propep"/>
</dbReference>
<comment type="subcellular location">
    <subcellularLocation>
        <location evidence="3">Secreted</location>
        <location evidence="3">Extracellular space</location>
    </subcellularLocation>
</comment>
<keyword evidence="6 11" id="KW-0479">Metal-binding</keyword>
<evidence type="ECO:0000313" key="15">
    <source>
        <dbReference type="Proteomes" id="UP000053257"/>
    </source>
</evidence>
<dbReference type="InterPro" id="IPR030400">
    <property type="entry name" value="Sedolisin_dom"/>
</dbReference>
<keyword evidence="7 11" id="KW-0378">Hydrolase</keyword>
<dbReference type="PANTHER" id="PTHR14218:SF15">
    <property type="entry name" value="TRIPEPTIDYL-PEPTIDASE 1"/>
    <property type="match status" value="1"/>
</dbReference>
<feature type="binding site" evidence="11">
    <location>
        <position position="529"/>
    </location>
    <ligand>
        <name>Ca(2+)</name>
        <dbReference type="ChEBI" id="CHEBI:29108"/>
    </ligand>
</feature>
<dbReference type="GO" id="GO:0008240">
    <property type="term" value="F:tripeptidyl-peptidase activity"/>
    <property type="evidence" value="ECO:0007669"/>
    <property type="project" value="UniProtKB-EC"/>
</dbReference>
<feature type="chain" id="PRO_5002168125" description="tripeptidyl-peptidase II" evidence="12">
    <location>
        <begin position="22"/>
        <end position="550"/>
    </location>
</feature>
<reference evidence="14 15" key="1">
    <citation type="journal article" date="2014" name="PLoS Genet.">
        <title>Analysis of the Phlebiopsis gigantea genome, transcriptome and secretome provides insight into its pioneer colonization strategies of wood.</title>
        <authorList>
            <person name="Hori C."/>
            <person name="Ishida T."/>
            <person name="Igarashi K."/>
            <person name="Samejima M."/>
            <person name="Suzuki H."/>
            <person name="Master E."/>
            <person name="Ferreira P."/>
            <person name="Ruiz-Duenas F.J."/>
            <person name="Held B."/>
            <person name="Canessa P."/>
            <person name="Larrondo L.F."/>
            <person name="Schmoll M."/>
            <person name="Druzhinina I.S."/>
            <person name="Kubicek C.P."/>
            <person name="Gaskell J.A."/>
            <person name="Kersten P."/>
            <person name="St John F."/>
            <person name="Glasner J."/>
            <person name="Sabat G."/>
            <person name="Splinter BonDurant S."/>
            <person name="Syed K."/>
            <person name="Yadav J."/>
            <person name="Mgbeahuruike A.C."/>
            <person name="Kovalchuk A."/>
            <person name="Asiegbu F.O."/>
            <person name="Lackner G."/>
            <person name="Hoffmeister D."/>
            <person name="Rencoret J."/>
            <person name="Gutierrez A."/>
            <person name="Sun H."/>
            <person name="Lindquist E."/>
            <person name="Barry K."/>
            <person name="Riley R."/>
            <person name="Grigoriev I.V."/>
            <person name="Henrissat B."/>
            <person name="Kues U."/>
            <person name="Berka R.M."/>
            <person name="Martinez A.T."/>
            <person name="Covert S.F."/>
            <person name="Blanchette R.A."/>
            <person name="Cullen D."/>
        </authorList>
    </citation>
    <scope>NUCLEOTIDE SEQUENCE [LARGE SCALE GENOMIC DNA]</scope>
    <source>
        <strain evidence="14 15">11061_1 CR5-6</strain>
    </source>
</reference>
<dbReference type="PROSITE" id="PS00138">
    <property type="entry name" value="SUBTILASE_SER"/>
    <property type="match status" value="1"/>
</dbReference>
<keyword evidence="12" id="KW-0732">Signal</keyword>
<dbReference type="Proteomes" id="UP000053257">
    <property type="component" value="Unassembled WGS sequence"/>
</dbReference>
<dbReference type="PROSITE" id="PS51695">
    <property type="entry name" value="SEDOLISIN"/>
    <property type="match status" value="1"/>
</dbReference>
<feature type="active site" description="Charge relay system" evidence="11">
    <location>
        <position position="274"/>
    </location>
</feature>
<evidence type="ECO:0000256" key="7">
    <source>
        <dbReference type="ARBA" id="ARBA00022801"/>
    </source>
</evidence>
<evidence type="ECO:0000256" key="8">
    <source>
        <dbReference type="ARBA" id="ARBA00022825"/>
    </source>
</evidence>
<evidence type="ECO:0000256" key="2">
    <source>
        <dbReference type="ARBA" id="ARBA00002451"/>
    </source>
</evidence>
<feature type="active site" description="Charge relay system" evidence="11">
    <location>
        <position position="469"/>
    </location>
</feature>
<feature type="signal peptide" evidence="12">
    <location>
        <begin position="1"/>
        <end position="21"/>
    </location>
</feature>
<sequence length="550" mass="56137">MVSPSLLFCAVASTLLARAHGASVQSWFVQERRAAAPESFAHAGPPPADTVLNMRINLAMRDQPGLEAALASASTPGSPSFREWLSKEQVEAFATPSDATRAAVNAWLSAHGVAATAATPAGDWLSLKVPVGKANEMFNTQFALFTHVESGRQSVRTLEYSLPASLRGLVKAVHPTTSYPKTGAAVPAGCSSAITPACLQALYQIPATSVPATTKSTLAVSAFSDQDANKADLAAFLKKFRPDMSSATTFSTTLIDGAVNSQTAADAGVEANLDIQYTVGIATGVPTAFVDVGDNTQDGDDGGFLDIINALLAEPAPPLVLSTSYGFDTEASLAESLTVSLCNSYMQLTARGVSITFATGDGGVASTPGVACKGKPFPPTFPTCPFVTLVGATQGVPEIGASLSAGGFSNYFPQASWQAAAVDAYLAQLGRTNAGLYNASGRAYPDVAAQGADVQVVVDGRTASVGGTSCASPVFSAVVALLNDARLAAGMPPLGFLNPWLYANPQAFNDVTAGSNPGCGTQGFPALAGWDPVTGLGSPNFVALKAAAGL</sequence>
<feature type="binding site" evidence="11">
    <location>
        <position position="511"/>
    </location>
    <ligand>
        <name>Ca(2+)</name>
        <dbReference type="ChEBI" id="CHEBI:29108"/>
    </ligand>
</feature>
<dbReference type="EC" id="3.4.14.10" evidence="4"/>
<evidence type="ECO:0000256" key="4">
    <source>
        <dbReference type="ARBA" id="ARBA00012462"/>
    </source>
</evidence>
<evidence type="ECO:0000256" key="12">
    <source>
        <dbReference type="SAM" id="SignalP"/>
    </source>
</evidence>
<comment type="function">
    <text evidence="2">Secreted tripeptidyl-peptidase which degrades proteins at acidic pHs and is involved in virulence.</text>
</comment>
<keyword evidence="15" id="KW-1185">Reference proteome</keyword>
<dbReference type="GO" id="GO:0004252">
    <property type="term" value="F:serine-type endopeptidase activity"/>
    <property type="evidence" value="ECO:0007669"/>
    <property type="project" value="UniProtKB-UniRule"/>
</dbReference>